<feature type="domain" description="DUF58" evidence="2">
    <location>
        <begin position="218"/>
        <end position="388"/>
    </location>
</feature>
<proteinExistence type="predicted"/>
<reference evidence="3" key="1">
    <citation type="submission" date="2022-06" db="EMBL/GenBank/DDBJ databases">
        <title>CFH 74404 Thermomicrobiaceae sp.</title>
        <authorList>
            <person name="Ming H."/>
            <person name="Li W.-J."/>
            <person name="Zhao Z."/>
        </authorList>
    </citation>
    <scope>NUCLEOTIDE SEQUENCE</scope>
    <source>
        <strain evidence="3">CFH 74404</strain>
    </source>
</reference>
<comment type="caution">
    <text evidence="3">The sequence shown here is derived from an EMBL/GenBank/DDBJ whole genome shotgun (WGS) entry which is preliminary data.</text>
</comment>
<name>A0AA42B9M0_9BACT</name>
<feature type="transmembrane region" description="Helical" evidence="1">
    <location>
        <begin position="44"/>
        <end position="63"/>
    </location>
</feature>
<evidence type="ECO:0000259" key="2">
    <source>
        <dbReference type="Pfam" id="PF01882"/>
    </source>
</evidence>
<dbReference type="AlphaFoldDB" id="A0AA42B9M0"/>
<keyword evidence="1" id="KW-0472">Membrane</keyword>
<dbReference type="InterPro" id="IPR002881">
    <property type="entry name" value="DUF58"/>
</dbReference>
<sequence length="417" mass="46591">MDDARALFAGQRQERLRALLVAAALLGLVAVALRQPVLAVAGFAVALTLVVALAWQRFGLVAVRYRRRFSQSRAFPGEELWLELSVENNKLLPLPWLEVEDEFPADLAFPGLQLDPSPKPKTAVFRTLFSLRPYERVRRRYRVVATQRGYYRFSRVRLRTSDPFGLALAACDDAATDELIVYPAIEPLPAFGLPAKQPLGDRRPVRPLLDDPTRYRGVRPYVPGDLPRRIHWRATARTGEVQSKQFEQAAMPALALFLDINTFEHFWEGLDPEKLERGISLCASLAAWGLEERYQVGLYVNAPRAGGERFIRLPPSRHPRQLQRILEALALLVPYTGYRIELLLGAEARLLPWGSTIVVITSVVSEALRRTLLALRREGHAVTLLAVGVDPDLPAHPGLTAYRIEGGADGTVARHTA</sequence>
<evidence type="ECO:0000313" key="4">
    <source>
        <dbReference type="Proteomes" id="UP001165306"/>
    </source>
</evidence>
<organism evidence="3 4">
    <name type="scientific">Thermalbibacter longus</name>
    <dbReference type="NCBI Taxonomy" id="2951981"/>
    <lineage>
        <taxon>Bacteria</taxon>
        <taxon>Pseudomonadati</taxon>
        <taxon>Thermomicrobiota</taxon>
        <taxon>Thermomicrobia</taxon>
        <taxon>Thermomicrobiales</taxon>
        <taxon>Thermomicrobiaceae</taxon>
        <taxon>Thermalbibacter</taxon>
    </lineage>
</organism>
<dbReference type="RefSeq" id="WP_284056596.1">
    <property type="nucleotide sequence ID" value="NZ_JAMSLR010000003.1"/>
</dbReference>
<keyword evidence="1" id="KW-1133">Transmembrane helix</keyword>
<dbReference type="EMBL" id="JAMSLR010000003">
    <property type="protein sequence ID" value="MCM8748816.1"/>
    <property type="molecule type" value="Genomic_DNA"/>
</dbReference>
<gene>
    <name evidence="3" type="ORF">NET02_06625</name>
</gene>
<keyword evidence="1" id="KW-0812">Transmembrane</keyword>
<evidence type="ECO:0000256" key="1">
    <source>
        <dbReference type="SAM" id="Phobius"/>
    </source>
</evidence>
<protein>
    <submittedName>
        <fullName evidence="3">DUF58 domain-containing protein</fullName>
    </submittedName>
</protein>
<dbReference type="PANTHER" id="PTHR34351">
    <property type="entry name" value="SLR1927 PROTEIN-RELATED"/>
    <property type="match status" value="1"/>
</dbReference>
<dbReference type="PANTHER" id="PTHR34351:SF2">
    <property type="entry name" value="DUF58 DOMAIN-CONTAINING PROTEIN"/>
    <property type="match status" value="1"/>
</dbReference>
<accession>A0AA42B9M0</accession>
<dbReference type="Pfam" id="PF01882">
    <property type="entry name" value="DUF58"/>
    <property type="match status" value="1"/>
</dbReference>
<dbReference type="Proteomes" id="UP001165306">
    <property type="component" value="Unassembled WGS sequence"/>
</dbReference>
<keyword evidence="4" id="KW-1185">Reference proteome</keyword>
<evidence type="ECO:0000313" key="3">
    <source>
        <dbReference type="EMBL" id="MCM8748816.1"/>
    </source>
</evidence>